<dbReference type="GO" id="GO:0016887">
    <property type="term" value="F:ATP hydrolysis activity"/>
    <property type="evidence" value="ECO:0007669"/>
    <property type="project" value="InterPro"/>
</dbReference>
<dbReference type="GO" id="GO:0005524">
    <property type="term" value="F:ATP binding"/>
    <property type="evidence" value="ECO:0007669"/>
    <property type="project" value="UniProtKB-KW"/>
</dbReference>
<dbReference type="Gene3D" id="3.40.50.300">
    <property type="entry name" value="P-loop containing nucleotide triphosphate hydrolases"/>
    <property type="match status" value="1"/>
</dbReference>
<gene>
    <name evidence="4" type="primary">Q8PHQ1</name>
</gene>
<proteinExistence type="inferred from homology"/>
<dbReference type="GO" id="GO:0042254">
    <property type="term" value="P:ribosome biogenesis"/>
    <property type="evidence" value="ECO:0007669"/>
    <property type="project" value="TreeGrafter"/>
</dbReference>
<evidence type="ECO:0000256" key="2">
    <source>
        <dbReference type="SAM" id="MobiDB-lite"/>
    </source>
</evidence>
<name>A0A5K1JTH4_9APHY</name>
<keyword evidence="1" id="KW-0067">ATP-binding</keyword>
<feature type="region of interest" description="Disordered" evidence="2">
    <location>
        <begin position="197"/>
        <end position="216"/>
    </location>
</feature>
<dbReference type="GO" id="GO:0003723">
    <property type="term" value="F:RNA binding"/>
    <property type="evidence" value="ECO:0007669"/>
    <property type="project" value="TreeGrafter"/>
</dbReference>
<sequence length="276" mass="30655">MKDCDEKGYAPLYVKSFKSWMGEEGSMQAVFEKARQMAPCVLILEDLDSLINDANRSFFLNQLDGLQSNDGLLIIGTTNHFDRLDPALNSRPSRFDRKYEFPDPDEEERTLYVQYWQEKLQGNKKISFPDSLVKEIASETDGFSFAYLKEAFVSSLVLLAGFEDDEKPEFGDVLKGQVKALRDQLDKGKDKLAQLGSAPMVSARARPSPPQPGAGRLTQVDERFLGLGRIWDATAGAVGRMPGSMPGVADAAETGAQNQRRELRELGLSFGRSFVA</sequence>
<dbReference type="PANTHER" id="PTHR23077">
    <property type="entry name" value="AAA-FAMILY ATPASE"/>
    <property type="match status" value="1"/>
</dbReference>
<dbReference type="EMBL" id="LR724636">
    <property type="protein sequence ID" value="VWO95245.1"/>
    <property type="molecule type" value="Genomic_DNA"/>
</dbReference>
<protein>
    <submittedName>
        <fullName evidence="4">Nitrate transport protein</fullName>
    </submittedName>
</protein>
<organism evidence="4">
    <name type="scientific">Ganoderma boninense</name>
    <dbReference type="NCBI Taxonomy" id="34458"/>
    <lineage>
        <taxon>Eukaryota</taxon>
        <taxon>Fungi</taxon>
        <taxon>Dikarya</taxon>
        <taxon>Basidiomycota</taxon>
        <taxon>Agaricomycotina</taxon>
        <taxon>Agaricomycetes</taxon>
        <taxon>Polyporales</taxon>
        <taxon>Polyporaceae</taxon>
        <taxon>Ganoderma</taxon>
    </lineage>
</organism>
<feature type="domain" description="ATPase AAA-type core" evidence="3">
    <location>
        <begin position="21"/>
        <end position="102"/>
    </location>
</feature>
<evidence type="ECO:0000256" key="1">
    <source>
        <dbReference type="RuleBase" id="RU003651"/>
    </source>
</evidence>
<reference evidence="4" key="1">
    <citation type="submission" date="2019-10" db="EMBL/GenBank/DDBJ databases">
        <authorList>
            <person name="Nor Muhammad N."/>
        </authorList>
    </citation>
    <scope>NUCLEOTIDE SEQUENCE</scope>
</reference>
<dbReference type="InterPro" id="IPR050168">
    <property type="entry name" value="AAA_ATPase_domain"/>
</dbReference>
<evidence type="ECO:0000259" key="3">
    <source>
        <dbReference type="Pfam" id="PF00004"/>
    </source>
</evidence>
<comment type="similarity">
    <text evidence="1">Belongs to the AAA ATPase family.</text>
</comment>
<dbReference type="InterPro" id="IPR003960">
    <property type="entry name" value="ATPase_AAA_CS"/>
</dbReference>
<dbReference type="PROSITE" id="PS00674">
    <property type="entry name" value="AAA"/>
    <property type="match status" value="1"/>
</dbReference>
<dbReference type="InterPro" id="IPR003959">
    <property type="entry name" value="ATPase_AAA_core"/>
</dbReference>
<dbReference type="InterPro" id="IPR027417">
    <property type="entry name" value="P-loop_NTPase"/>
</dbReference>
<dbReference type="AlphaFoldDB" id="A0A5K1JTH4"/>
<evidence type="ECO:0000313" key="4">
    <source>
        <dbReference type="EMBL" id="VWO95245.1"/>
    </source>
</evidence>
<dbReference type="GO" id="GO:0005634">
    <property type="term" value="C:nucleus"/>
    <property type="evidence" value="ECO:0007669"/>
    <property type="project" value="TreeGrafter"/>
</dbReference>
<dbReference type="SUPFAM" id="SSF52540">
    <property type="entry name" value="P-loop containing nucleoside triphosphate hydrolases"/>
    <property type="match status" value="1"/>
</dbReference>
<dbReference type="Pfam" id="PF00004">
    <property type="entry name" value="AAA"/>
    <property type="match status" value="1"/>
</dbReference>
<accession>A0A5K1JTH4</accession>
<dbReference type="PANTHER" id="PTHR23077:SF132">
    <property type="entry name" value="ATP-DEPENDENT ZN PROTEASE"/>
    <property type="match status" value="1"/>
</dbReference>
<keyword evidence="1" id="KW-0547">Nucleotide-binding</keyword>
<dbReference type="CDD" id="cd19481">
    <property type="entry name" value="RecA-like_protease"/>
    <property type="match status" value="1"/>
</dbReference>
<dbReference type="Gene3D" id="1.10.8.60">
    <property type="match status" value="1"/>
</dbReference>
<dbReference type="GO" id="GO:1990275">
    <property type="term" value="F:preribosome binding"/>
    <property type="evidence" value="ECO:0007669"/>
    <property type="project" value="TreeGrafter"/>
</dbReference>